<keyword evidence="1" id="KW-0472">Membrane</keyword>
<keyword evidence="4" id="KW-1185">Reference proteome</keyword>
<feature type="transmembrane region" description="Helical" evidence="1">
    <location>
        <begin position="127"/>
        <end position="150"/>
    </location>
</feature>
<feature type="transmembrane region" description="Helical" evidence="1">
    <location>
        <begin position="162"/>
        <end position="184"/>
    </location>
</feature>
<feature type="domain" description="Membrane-associated sensor" evidence="2">
    <location>
        <begin position="93"/>
        <end position="182"/>
    </location>
</feature>
<dbReference type="EMBL" id="JAQPOK010000071">
    <property type="protein sequence ID" value="MDJ1178949.1"/>
    <property type="molecule type" value="Genomic_DNA"/>
</dbReference>
<feature type="transmembrane region" description="Helical" evidence="1">
    <location>
        <begin position="40"/>
        <end position="59"/>
    </location>
</feature>
<name>A0ABT7BID2_9CYAN</name>
<dbReference type="InterPro" id="IPR033425">
    <property type="entry name" value="MASE3"/>
</dbReference>
<evidence type="ECO:0000259" key="2">
    <source>
        <dbReference type="Pfam" id="PF17159"/>
    </source>
</evidence>
<comment type="caution">
    <text evidence="3">The sequence shown here is derived from an EMBL/GenBank/DDBJ whole genome shotgun (WGS) entry which is preliminary data.</text>
</comment>
<dbReference type="Proteomes" id="UP001231370">
    <property type="component" value="Unassembled WGS sequence"/>
</dbReference>
<accession>A0ABT7BID2</accession>
<dbReference type="Pfam" id="PF17159">
    <property type="entry name" value="MASE3"/>
    <property type="match status" value="1"/>
</dbReference>
<evidence type="ECO:0000256" key="1">
    <source>
        <dbReference type="SAM" id="Phobius"/>
    </source>
</evidence>
<keyword evidence="1" id="KW-1133">Transmembrane helix</keyword>
<gene>
    <name evidence="3" type="ORF">PJF56_08745</name>
</gene>
<keyword evidence="1" id="KW-0812">Transmembrane</keyword>
<reference evidence="3 4" key="1">
    <citation type="submission" date="2023-01" db="EMBL/GenBank/DDBJ databases">
        <title>Novel diversity within Roseofilum (Cyanobacteria; Desertifilaceae) from marine benthic mats with descriptions of four novel species.</title>
        <authorList>
            <person name="Wang Y."/>
            <person name="Berthold D.E."/>
            <person name="Hu J."/>
            <person name="Lefler F.W."/>
            <person name="Laughinghouse H.D. IV."/>
        </authorList>
    </citation>
    <scope>NUCLEOTIDE SEQUENCE [LARGE SCALE GENOMIC DNA]</scope>
    <source>
        <strain evidence="3 4">BLCC-M91</strain>
    </source>
</reference>
<proteinExistence type="predicted"/>
<feature type="transmembrane region" description="Helical" evidence="1">
    <location>
        <begin position="97"/>
        <end position="115"/>
    </location>
</feature>
<protein>
    <recommendedName>
        <fullName evidence="2">Membrane-associated sensor domain-containing protein</fullName>
    </recommendedName>
</protein>
<organism evidence="3 4">
    <name type="scientific">Roseofilum halophilum BLCC-M91</name>
    <dbReference type="NCBI Taxonomy" id="3022259"/>
    <lineage>
        <taxon>Bacteria</taxon>
        <taxon>Bacillati</taxon>
        <taxon>Cyanobacteriota</taxon>
        <taxon>Cyanophyceae</taxon>
        <taxon>Desertifilales</taxon>
        <taxon>Desertifilaceae</taxon>
        <taxon>Roseofilum</taxon>
        <taxon>Roseofilum halophilum</taxon>
    </lineage>
</organism>
<evidence type="ECO:0000313" key="3">
    <source>
        <dbReference type="EMBL" id="MDJ1178949.1"/>
    </source>
</evidence>
<sequence>MKTDYLINSISQFFQLVWGSDTPILPSKTSKEPLHLPRQLAIAILCICLLPITLNLMGVDFGTYALKLDLETLPDLTSHQLSDTLHQTLSGSFTHSLLEWSAFCTAIFTVILAFAHFKIQQDVTTPILGIALFFAGVMDAFHTLAADRLISAVADNQNLIPFTWAICRLFNVIITLAGVSLLLLPNAKRWKHKFHQKNWV</sequence>
<evidence type="ECO:0000313" key="4">
    <source>
        <dbReference type="Proteomes" id="UP001231370"/>
    </source>
</evidence>
<dbReference type="RefSeq" id="WP_283762261.1">
    <property type="nucleotide sequence ID" value="NZ_JAQPOK010000071.1"/>
</dbReference>